<evidence type="ECO:0000313" key="14">
    <source>
        <dbReference type="Proteomes" id="UP000704176"/>
    </source>
</evidence>
<evidence type="ECO:0000256" key="6">
    <source>
        <dbReference type="ARBA" id="ARBA00022806"/>
    </source>
</evidence>
<dbReference type="Pfam" id="PF18319">
    <property type="entry name" value="Zn_ribbon_PriA"/>
    <property type="match status" value="1"/>
</dbReference>
<dbReference type="PANTHER" id="PTHR30580">
    <property type="entry name" value="PRIMOSOMAL PROTEIN N"/>
    <property type="match status" value="1"/>
</dbReference>
<dbReference type="InterPro" id="IPR042115">
    <property type="entry name" value="PriA_3primeBD_sf"/>
</dbReference>
<dbReference type="Gene3D" id="3.40.1440.60">
    <property type="entry name" value="PriA, 3(prime) DNA-binding domain"/>
    <property type="match status" value="1"/>
</dbReference>
<keyword evidence="1 11" id="KW-0639">Primosome</keyword>
<dbReference type="Proteomes" id="UP000704176">
    <property type="component" value="Unassembled WGS sequence"/>
</dbReference>
<feature type="domain" description="Helicase ATP-binding" evidence="12">
    <location>
        <begin position="201"/>
        <end position="367"/>
    </location>
</feature>
<keyword evidence="4 11" id="KW-0547">Nucleotide-binding</keyword>
<reference evidence="13 14" key="1">
    <citation type="submission" date="2021-09" db="EMBL/GenBank/DDBJ databases">
        <title>The complete genome sequence of a new microorganism.</title>
        <authorList>
            <person name="Zi Z."/>
        </authorList>
    </citation>
    <scope>NUCLEOTIDE SEQUENCE [LARGE SCALE GENOMIC DNA]</scope>
    <source>
        <strain evidence="13 14">WGZ8</strain>
    </source>
</reference>
<dbReference type="NCBIfam" id="TIGR00595">
    <property type="entry name" value="priA"/>
    <property type="match status" value="1"/>
</dbReference>
<evidence type="ECO:0000256" key="5">
    <source>
        <dbReference type="ARBA" id="ARBA00022801"/>
    </source>
</evidence>
<name>A0ABS7VJY5_9HYPH</name>
<evidence type="ECO:0000259" key="12">
    <source>
        <dbReference type="PROSITE" id="PS51192"/>
    </source>
</evidence>
<dbReference type="SUPFAM" id="SSF52540">
    <property type="entry name" value="P-loop containing nucleoside triphosphate hydrolases"/>
    <property type="match status" value="2"/>
</dbReference>
<dbReference type="Gene3D" id="3.40.50.300">
    <property type="entry name" value="P-loop containing nucleotide triphosphate hydrolases"/>
    <property type="match status" value="2"/>
</dbReference>
<feature type="binding site" evidence="11">
    <location>
        <position position="428"/>
    </location>
    <ligand>
        <name>Zn(2+)</name>
        <dbReference type="ChEBI" id="CHEBI:29105"/>
        <label>1</label>
    </ligand>
</feature>
<dbReference type="InterPro" id="IPR040498">
    <property type="entry name" value="PriA_CRR"/>
</dbReference>
<organism evidence="13 14">
    <name type="scientific">Microvirga puerhi</name>
    <dbReference type="NCBI Taxonomy" id="2876078"/>
    <lineage>
        <taxon>Bacteria</taxon>
        <taxon>Pseudomonadati</taxon>
        <taxon>Pseudomonadota</taxon>
        <taxon>Alphaproteobacteria</taxon>
        <taxon>Hyphomicrobiales</taxon>
        <taxon>Methylobacteriaceae</taxon>
        <taxon>Microvirga</taxon>
    </lineage>
</organism>
<dbReference type="EC" id="5.6.2.4" evidence="11"/>
<dbReference type="InterPro" id="IPR041222">
    <property type="entry name" value="PriA_3primeBD"/>
</dbReference>
<evidence type="ECO:0000256" key="3">
    <source>
        <dbReference type="ARBA" id="ARBA00022723"/>
    </source>
</evidence>
<dbReference type="InterPro" id="IPR011545">
    <property type="entry name" value="DEAD/DEAH_box_helicase_dom"/>
</dbReference>
<dbReference type="CDD" id="cd17929">
    <property type="entry name" value="DEXHc_priA"/>
    <property type="match status" value="1"/>
</dbReference>
<keyword evidence="7 11" id="KW-0862">Zinc</keyword>
<comment type="subunit">
    <text evidence="11">Component of the replication restart primosome.</text>
</comment>
<evidence type="ECO:0000256" key="9">
    <source>
        <dbReference type="ARBA" id="ARBA00023125"/>
    </source>
</evidence>
<comment type="catalytic activity">
    <reaction evidence="11">
        <text>Couples ATP hydrolysis with the unwinding of duplex DNA by translocating in the 3'-5' direction.</text>
        <dbReference type="EC" id="5.6.2.4"/>
    </reaction>
</comment>
<keyword evidence="8 11" id="KW-0067">ATP-binding</keyword>
<dbReference type="PANTHER" id="PTHR30580:SF0">
    <property type="entry name" value="PRIMOSOMAL PROTEIN N"/>
    <property type="match status" value="1"/>
</dbReference>
<dbReference type="InterPro" id="IPR027417">
    <property type="entry name" value="P-loop_NTPase"/>
</dbReference>
<proteinExistence type="inferred from homology"/>
<dbReference type="EMBL" id="JAIRBM010000003">
    <property type="protein sequence ID" value="MBZ6075836.1"/>
    <property type="molecule type" value="Genomic_DNA"/>
</dbReference>
<feature type="binding site" evidence="11">
    <location>
        <position position="458"/>
    </location>
    <ligand>
        <name>Zn(2+)</name>
        <dbReference type="ChEBI" id="CHEBI:29105"/>
        <label>2</label>
    </ligand>
</feature>
<keyword evidence="6 11" id="KW-0347">Helicase</keyword>
<evidence type="ECO:0000256" key="4">
    <source>
        <dbReference type="ARBA" id="ARBA00022741"/>
    </source>
</evidence>
<feature type="binding site" evidence="11">
    <location>
        <position position="455"/>
    </location>
    <ligand>
        <name>Zn(2+)</name>
        <dbReference type="ChEBI" id="CHEBI:29105"/>
        <label>2</label>
    </ligand>
</feature>
<feature type="binding site" evidence="11">
    <location>
        <position position="437"/>
    </location>
    <ligand>
        <name>Zn(2+)</name>
        <dbReference type="ChEBI" id="CHEBI:29105"/>
        <label>2</label>
    </ligand>
</feature>
<comment type="similarity">
    <text evidence="11">Belongs to the helicase family. PriA subfamily.</text>
</comment>
<dbReference type="InterPro" id="IPR041236">
    <property type="entry name" value="PriA_C"/>
</dbReference>
<comment type="function">
    <text evidence="11">Initiates the restart of stalled replication forks, which reloads the replicative helicase on sites other than the origin of replication. Recognizes and binds to abandoned replication forks and remodels them to uncover a helicase loading site. Promotes assembly of the primosome at these replication forks.</text>
</comment>
<evidence type="ECO:0000256" key="11">
    <source>
        <dbReference type="HAMAP-Rule" id="MF_00983"/>
    </source>
</evidence>
<dbReference type="Pfam" id="PF17764">
    <property type="entry name" value="PriA_3primeBD"/>
    <property type="match status" value="1"/>
</dbReference>
<dbReference type="NCBIfam" id="NF004070">
    <property type="entry name" value="PRK05580.2-2"/>
    <property type="match status" value="1"/>
</dbReference>
<keyword evidence="14" id="KW-1185">Reference proteome</keyword>
<feature type="binding site" evidence="11">
    <location>
        <position position="471"/>
    </location>
    <ligand>
        <name>Zn(2+)</name>
        <dbReference type="ChEBI" id="CHEBI:29105"/>
        <label>1</label>
    </ligand>
</feature>
<evidence type="ECO:0000256" key="7">
    <source>
        <dbReference type="ARBA" id="ARBA00022833"/>
    </source>
</evidence>
<keyword evidence="5 11" id="KW-0378">Hydrolase</keyword>
<keyword evidence="9 11" id="KW-0238">DNA-binding</keyword>
<evidence type="ECO:0000256" key="1">
    <source>
        <dbReference type="ARBA" id="ARBA00022515"/>
    </source>
</evidence>
<evidence type="ECO:0000256" key="10">
    <source>
        <dbReference type="ARBA" id="ARBA00023235"/>
    </source>
</evidence>
<gene>
    <name evidence="11" type="primary">priA</name>
    <name evidence="13" type="ORF">K9B37_05980</name>
</gene>
<evidence type="ECO:0000256" key="8">
    <source>
        <dbReference type="ARBA" id="ARBA00022840"/>
    </source>
</evidence>
<keyword evidence="3 11" id="KW-0479">Metal-binding</keyword>
<comment type="cofactor">
    <cofactor evidence="11">
        <name>Zn(2+)</name>
        <dbReference type="ChEBI" id="CHEBI:29105"/>
    </cofactor>
    <text evidence="11">Binds 2 zinc ions per subunit.</text>
</comment>
<dbReference type="HAMAP" id="MF_00983">
    <property type="entry name" value="PriA"/>
    <property type="match status" value="1"/>
</dbReference>
<accession>A0ABS7VJY5</accession>
<dbReference type="Pfam" id="PF18074">
    <property type="entry name" value="PriA_C"/>
    <property type="match status" value="1"/>
</dbReference>
<protein>
    <recommendedName>
        <fullName evidence="11">Replication restart protein PriA</fullName>
    </recommendedName>
    <alternativeName>
        <fullName evidence="11">ATP-dependent DNA helicase PriA</fullName>
        <ecNumber evidence="11">5.6.2.4</ecNumber>
    </alternativeName>
    <alternativeName>
        <fullName evidence="11">DNA 3'-5' helicase PriA</fullName>
    </alternativeName>
</protein>
<feature type="binding site" evidence="11">
    <location>
        <position position="468"/>
    </location>
    <ligand>
        <name>Zn(2+)</name>
        <dbReference type="ChEBI" id="CHEBI:29105"/>
        <label>1</label>
    </ligand>
</feature>
<feature type="binding site" evidence="11">
    <location>
        <position position="431"/>
    </location>
    <ligand>
        <name>Zn(2+)</name>
        <dbReference type="ChEBI" id="CHEBI:29105"/>
        <label>1</label>
    </ligand>
</feature>
<sequence length="720" mass="78535">MTSRIADVLIPLALDTAYSYAVPDGLALQEGDVVQVPLATREVAGVVWGLRNGAGSNFKPVTGRIDAPALSPKMRKFLDWIAWYTLAPKGSALAMGLKLVDGDRPEAIRIGVRLTESVPKRVTPARQRVMDVAKDGLVRLKRELAQEAGVSAGVVDGLIDEGTLETVTLLAEPIAEPPDPDFGQSQLSTDQRKAGDTLVSMLSENPAPVALLEGVTGSGKTEVYFEAVAEAIRQGRQALILMPEIALTAQFLDRFSARFGVKPATWHSGVSGRKRERLYAGIASGEVKVIAGARSALFLPYADLGLIVVDEEHETAYKQDDGVHYHARDMAVVRGRIENAPVILASATPSIESRVNVERGRYRHVHLPERFGGRQLPQIRAVDLRQEQVPRGRWLSPTLLAGMEENLGRGEQVLLFLNRRGYAPLTLCRACAHRYECPNCSAWLVEHRFRRSLVCHHCGHVERTPQACISCGSLDSLVSCGPGVERIAEEVAELFPDKRGIVLSSDFPGGTERLRRELAAIADGEFDIVIGTQLVAKGHNFPLMTLVGVLDADIGLTSGDPRAAERTFQLLQQVTGRAGRGEKPGRALVQTWQPDHPVIAALVSGDAERFYREETRVREMAGLPPFGRLASLIISAEDRDAAETHARAMAKVADPAPGVTVLGPAEAPLALIRGRYRFRLLVKTEREVDLQGYLRAWMARCPKVRGNTRVAIDVDPQSFL</sequence>
<dbReference type="GO" id="GO:0016787">
    <property type="term" value="F:hydrolase activity"/>
    <property type="evidence" value="ECO:0007669"/>
    <property type="project" value="UniProtKB-KW"/>
</dbReference>
<dbReference type="RefSeq" id="WP_224312036.1">
    <property type="nucleotide sequence ID" value="NZ_JAIRBM010000003.1"/>
</dbReference>
<dbReference type="InterPro" id="IPR005259">
    <property type="entry name" value="PriA"/>
</dbReference>
<feature type="binding site" evidence="11">
    <location>
        <position position="440"/>
    </location>
    <ligand>
        <name>Zn(2+)</name>
        <dbReference type="ChEBI" id="CHEBI:29105"/>
        <label>2</label>
    </ligand>
</feature>
<keyword evidence="2 11" id="KW-0235">DNA replication</keyword>
<dbReference type="Pfam" id="PF00270">
    <property type="entry name" value="DEAD"/>
    <property type="match status" value="1"/>
</dbReference>
<comment type="catalytic activity">
    <reaction evidence="11">
        <text>ATP + H2O = ADP + phosphate + H(+)</text>
        <dbReference type="Rhea" id="RHEA:13065"/>
        <dbReference type="ChEBI" id="CHEBI:15377"/>
        <dbReference type="ChEBI" id="CHEBI:15378"/>
        <dbReference type="ChEBI" id="CHEBI:30616"/>
        <dbReference type="ChEBI" id="CHEBI:43474"/>
        <dbReference type="ChEBI" id="CHEBI:456216"/>
        <dbReference type="EC" id="5.6.2.4"/>
    </reaction>
</comment>
<evidence type="ECO:0000256" key="2">
    <source>
        <dbReference type="ARBA" id="ARBA00022705"/>
    </source>
</evidence>
<keyword evidence="10 11" id="KW-0413">Isomerase</keyword>
<comment type="caution">
    <text evidence="13">The sequence shown here is derived from an EMBL/GenBank/DDBJ whole genome shotgun (WGS) entry which is preliminary data.</text>
</comment>
<evidence type="ECO:0000313" key="13">
    <source>
        <dbReference type="EMBL" id="MBZ6075836.1"/>
    </source>
</evidence>
<dbReference type="SMART" id="SM00487">
    <property type="entry name" value="DEXDc"/>
    <property type="match status" value="1"/>
</dbReference>
<dbReference type="PROSITE" id="PS51192">
    <property type="entry name" value="HELICASE_ATP_BIND_1"/>
    <property type="match status" value="1"/>
</dbReference>
<dbReference type="InterPro" id="IPR014001">
    <property type="entry name" value="Helicase_ATP-bd"/>
</dbReference>